<accession>A0A9N9MFK3</accession>
<dbReference type="InterPro" id="IPR038528">
    <property type="entry name" value="TEL2_C_sf"/>
</dbReference>
<dbReference type="CDD" id="cd16989">
    <property type="entry name" value="ENTH_EpsinR"/>
    <property type="match status" value="1"/>
</dbReference>
<dbReference type="Pfam" id="PF01417">
    <property type="entry name" value="ENTH"/>
    <property type="match status" value="1"/>
</dbReference>
<gene>
    <name evidence="3" type="ORF">CEUTPL_LOCUS1665</name>
</gene>
<dbReference type="Pfam" id="PF10193">
    <property type="entry name" value="Telomere_reg-2"/>
    <property type="match status" value="1"/>
</dbReference>
<keyword evidence="4" id="KW-1185">Reference proteome</keyword>
<evidence type="ECO:0000256" key="1">
    <source>
        <dbReference type="SAM" id="MobiDB-lite"/>
    </source>
</evidence>
<feature type="region of interest" description="Disordered" evidence="1">
    <location>
        <begin position="286"/>
        <end position="314"/>
    </location>
</feature>
<feature type="compositionally biased region" description="Acidic residues" evidence="1">
    <location>
        <begin position="211"/>
        <end position="221"/>
    </location>
</feature>
<dbReference type="InterPro" id="IPR008942">
    <property type="entry name" value="ENTH_VHS"/>
</dbReference>
<dbReference type="PROSITE" id="PS50942">
    <property type="entry name" value="ENTH"/>
    <property type="match status" value="1"/>
</dbReference>
<dbReference type="InterPro" id="IPR019337">
    <property type="entry name" value="Telomere_length_regulation_dom"/>
</dbReference>
<dbReference type="PANTHER" id="PTHR12276">
    <property type="entry name" value="EPSIN/ENT-RELATED"/>
    <property type="match status" value="1"/>
</dbReference>
<evidence type="ECO:0000313" key="3">
    <source>
        <dbReference type="EMBL" id="CAG9760952.1"/>
    </source>
</evidence>
<dbReference type="InterPro" id="IPR013809">
    <property type="entry name" value="ENTH"/>
</dbReference>
<dbReference type="GO" id="GO:0030276">
    <property type="term" value="F:clathrin binding"/>
    <property type="evidence" value="ECO:0007669"/>
    <property type="project" value="TreeGrafter"/>
</dbReference>
<dbReference type="PANTHER" id="PTHR12276:SF45">
    <property type="entry name" value="CLATHRIN INTERACTOR 1"/>
    <property type="match status" value="1"/>
</dbReference>
<dbReference type="SUPFAM" id="SSF48464">
    <property type="entry name" value="ENTH/VHS domain"/>
    <property type="match status" value="1"/>
</dbReference>
<dbReference type="SMART" id="SM00273">
    <property type="entry name" value="ENTH"/>
    <property type="match status" value="1"/>
</dbReference>
<protein>
    <recommendedName>
        <fullName evidence="2">ENTH domain-containing protein</fullName>
    </recommendedName>
</protein>
<sequence length="1379" mass="156486">MESLFSMWKVREIADKVTNVVMNYTEIEAKVREATNDEAWGPTGALMQELAHATFTYEHFPEVMSMLWKRMLQDSKQHWRRTYKALLVLNYLIKNGSERVVTSSREHIYDLRSLENFTAIDENGKDQGVNIRHKVKELIDFIQDDDRLREERKKAKKNKDKYVGMSSDMAGMKFGSTSERWDDRQYSKNDFADNSWDDNSNNKYRDKSIEEDVENVDSDDDSPPRGRSNSANRYKDEGRPGSPPVPATTYPDKKVNLNFNANITASPKKIQKPLIKVDLGAAANFGRDSTQSPLPRPPSRGSSADLFDDFNPRAGEKSESIRNEFGSFEAAFNSPAEPSSKVADDFADFSSAFSGTKLPQSNLLISSSTSTVLPNIIAPIPNQTNLLVASPNLLEGPPMPSSGNLMGEFAQAPTATSQLPFISATQPAIFSNQLQSSPPKKSENDLLGDLTDFGSLSLQPAKPAENGNGNINNNLNDGLTGGVLGLLDNFNDTLTTKEGNSKITVQKSLEESTVATIDKITKIGKISSQEDIEKILQYLDDVLKNYPQKLNIQKLQGSEDISYKYLAEHSFSSLIEVIVNLFDDNFPFQDGKIYESVKNIFSIEDPNFFEAILEVLLKNIKNKKNTQSTNVAGCLQILFESDALFADIIANCYLTNITAFDDIISADNWSHMVNTIISLPTRIAKRLERNAPILLCNKQFSNLLLYNMLEAIEFLASEVYANSKAQNIIHFERLAKFLSNIIIHFNETTNCDGIIDFVNILALITNKPSQKLDLYQGILHRVFEVLDGIAVEILVKICLTRLDPKKYLITNILSKKLLNNPNWHYILCTKLPFTEYIETNHENLVTNLTLYLAKASHTELVKFLLKLVSVWANKSSKKRTSVEHQLLICKFIVCVVNCLKELGLPDYEKLKIKKIVYGGLQMHLEMSMEAIRYSGMRIREILTKLLQDDTENQLVFDYDKTSTETKAIITQLDYFLNLDLVELYKQKSDFNDIDIGTFISKLRNKSEDVQYIPPERKFRLKLQQELHNEIVIAEYVKPKHEIIIIDKTLELDSDDEFEPFETDNEKVLSIRQPPAYLRDLVTILVEENSDVDSFTLCLENCEKLVIQQLPNDDASIGLEILKILIALDMKFYVENFDNLVFKSCVAITCVYPAVYANYLCQEIHAEAGNYSLRQKILMLDILGQASRSLSNLTKPVDEDGDEIKRNNKGKVNSHQEIIKKRLENNTRYFHKAVKYELRNKFADVAGHFFFPLTRGRNEQEILSGVDLNFLLHFIDTLTGIVFCAENCPIAPKMAEEAFYLTIFLRNHEDVRVRIAILHFIATVVSTVPESILLNNSPNELFELRLWLPDLAKGEPNTECRKLASSLLDFVDRILKIGLE</sequence>
<name>A0A9N9MFK3_9CUCU</name>
<dbReference type="GO" id="GO:0005886">
    <property type="term" value="C:plasma membrane"/>
    <property type="evidence" value="ECO:0007669"/>
    <property type="project" value="TreeGrafter"/>
</dbReference>
<evidence type="ECO:0000259" key="2">
    <source>
        <dbReference type="PROSITE" id="PS50942"/>
    </source>
</evidence>
<dbReference type="Gene3D" id="1.25.40.90">
    <property type="match status" value="1"/>
</dbReference>
<evidence type="ECO:0000313" key="4">
    <source>
        <dbReference type="Proteomes" id="UP001152799"/>
    </source>
</evidence>
<dbReference type="Proteomes" id="UP001152799">
    <property type="component" value="Chromosome 1"/>
</dbReference>
<proteinExistence type="predicted"/>
<dbReference type="EMBL" id="OU892277">
    <property type="protein sequence ID" value="CAG9760952.1"/>
    <property type="molecule type" value="Genomic_DNA"/>
</dbReference>
<dbReference type="Gene3D" id="1.25.40.720">
    <property type="entry name" value="Telomere length regulation protein 2, C-terminal domain"/>
    <property type="match status" value="2"/>
</dbReference>
<dbReference type="FunFam" id="1.25.40.90:FF:000006">
    <property type="entry name" value="Clathrin interactor 1"/>
    <property type="match status" value="1"/>
</dbReference>
<dbReference type="GO" id="GO:0005543">
    <property type="term" value="F:phospholipid binding"/>
    <property type="evidence" value="ECO:0007669"/>
    <property type="project" value="TreeGrafter"/>
</dbReference>
<feature type="region of interest" description="Disordered" evidence="1">
    <location>
        <begin position="189"/>
        <end position="253"/>
    </location>
</feature>
<feature type="domain" description="ENTH" evidence="2">
    <location>
        <begin position="19"/>
        <end position="152"/>
    </location>
</feature>
<dbReference type="GO" id="GO:0006897">
    <property type="term" value="P:endocytosis"/>
    <property type="evidence" value="ECO:0007669"/>
    <property type="project" value="TreeGrafter"/>
</dbReference>
<dbReference type="GO" id="GO:0005768">
    <property type="term" value="C:endosome"/>
    <property type="evidence" value="ECO:0007669"/>
    <property type="project" value="TreeGrafter"/>
</dbReference>
<dbReference type="OrthoDB" id="4033880at2759"/>
<reference evidence="3" key="1">
    <citation type="submission" date="2022-01" db="EMBL/GenBank/DDBJ databases">
        <authorList>
            <person name="King R."/>
        </authorList>
    </citation>
    <scope>NUCLEOTIDE SEQUENCE</scope>
</reference>
<organism evidence="3 4">
    <name type="scientific">Ceutorhynchus assimilis</name>
    <name type="common">cabbage seed weevil</name>
    <dbReference type="NCBI Taxonomy" id="467358"/>
    <lineage>
        <taxon>Eukaryota</taxon>
        <taxon>Metazoa</taxon>
        <taxon>Ecdysozoa</taxon>
        <taxon>Arthropoda</taxon>
        <taxon>Hexapoda</taxon>
        <taxon>Insecta</taxon>
        <taxon>Pterygota</taxon>
        <taxon>Neoptera</taxon>
        <taxon>Endopterygota</taxon>
        <taxon>Coleoptera</taxon>
        <taxon>Polyphaga</taxon>
        <taxon>Cucujiformia</taxon>
        <taxon>Curculionidae</taxon>
        <taxon>Ceutorhynchinae</taxon>
        <taxon>Ceutorhynchus</taxon>
    </lineage>
</organism>
<dbReference type="GO" id="GO:0030125">
    <property type="term" value="C:clathrin vesicle coat"/>
    <property type="evidence" value="ECO:0007669"/>
    <property type="project" value="TreeGrafter"/>
</dbReference>